<organism evidence="7 8">
    <name type="scientific">Lishizhenia tianjinensis</name>
    <dbReference type="NCBI Taxonomy" id="477690"/>
    <lineage>
        <taxon>Bacteria</taxon>
        <taxon>Pseudomonadati</taxon>
        <taxon>Bacteroidota</taxon>
        <taxon>Flavobacteriia</taxon>
        <taxon>Flavobacteriales</taxon>
        <taxon>Crocinitomicaceae</taxon>
        <taxon>Lishizhenia</taxon>
    </lineage>
</organism>
<dbReference type="Proteomes" id="UP000236454">
    <property type="component" value="Unassembled WGS sequence"/>
</dbReference>
<dbReference type="SUPFAM" id="SSF103481">
    <property type="entry name" value="Multidrug resistance efflux transporter EmrE"/>
    <property type="match status" value="2"/>
</dbReference>
<name>A0A1I6Y6P1_9FLAO</name>
<evidence type="ECO:0000259" key="6">
    <source>
        <dbReference type="Pfam" id="PF00892"/>
    </source>
</evidence>
<feature type="domain" description="EamA" evidence="6">
    <location>
        <begin position="3"/>
        <end position="142"/>
    </location>
</feature>
<evidence type="ECO:0000256" key="1">
    <source>
        <dbReference type="ARBA" id="ARBA00004141"/>
    </source>
</evidence>
<keyword evidence="3 5" id="KW-1133">Transmembrane helix</keyword>
<accession>A0A1I6Y6P1</accession>
<reference evidence="7 8" key="1">
    <citation type="submission" date="2016-10" db="EMBL/GenBank/DDBJ databases">
        <authorList>
            <person name="de Groot N.N."/>
        </authorList>
    </citation>
    <scope>NUCLEOTIDE SEQUENCE [LARGE SCALE GENOMIC DNA]</scope>
    <source>
        <strain evidence="7 8">CGMCC 1.7005</strain>
    </source>
</reference>
<feature type="transmembrane region" description="Helical" evidence="5">
    <location>
        <begin position="5"/>
        <end position="22"/>
    </location>
</feature>
<feature type="transmembrane region" description="Helical" evidence="5">
    <location>
        <begin position="129"/>
        <end position="148"/>
    </location>
</feature>
<feature type="transmembrane region" description="Helical" evidence="5">
    <location>
        <begin position="160"/>
        <end position="179"/>
    </location>
</feature>
<dbReference type="RefSeq" id="WP_090246349.1">
    <property type="nucleotide sequence ID" value="NZ_FPAS01000001.1"/>
</dbReference>
<evidence type="ECO:0000313" key="8">
    <source>
        <dbReference type="Proteomes" id="UP000236454"/>
    </source>
</evidence>
<dbReference type="STRING" id="477690.SAMN05216474_0688"/>
<evidence type="ECO:0000256" key="5">
    <source>
        <dbReference type="SAM" id="Phobius"/>
    </source>
</evidence>
<feature type="transmembrane region" description="Helical" evidence="5">
    <location>
        <begin position="248"/>
        <end position="267"/>
    </location>
</feature>
<dbReference type="PANTHER" id="PTHR22911">
    <property type="entry name" value="ACYL-MALONYL CONDENSING ENZYME-RELATED"/>
    <property type="match status" value="1"/>
</dbReference>
<dbReference type="PANTHER" id="PTHR22911:SF6">
    <property type="entry name" value="SOLUTE CARRIER FAMILY 35 MEMBER G1"/>
    <property type="match status" value="1"/>
</dbReference>
<feature type="transmembrane region" description="Helical" evidence="5">
    <location>
        <begin position="75"/>
        <end position="92"/>
    </location>
</feature>
<dbReference type="Gene3D" id="1.10.3730.20">
    <property type="match status" value="2"/>
</dbReference>
<feature type="transmembrane region" description="Helical" evidence="5">
    <location>
        <begin position="42"/>
        <end position="60"/>
    </location>
</feature>
<feature type="domain" description="EamA" evidence="6">
    <location>
        <begin position="160"/>
        <end position="289"/>
    </location>
</feature>
<dbReference type="AlphaFoldDB" id="A0A1I6Y6P1"/>
<gene>
    <name evidence="7" type="ORF">SAMN05216474_0688</name>
</gene>
<feature type="transmembrane region" description="Helical" evidence="5">
    <location>
        <begin position="98"/>
        <end position="120"/>
    </location>
</feature>
<evidence type="ECO:0000256" key="2">
    <source>
        <dbReference type="ARBA" id="ARBA00022692"/>
    </source>
</evidence>
<dbReference type="InterPro" id="IPR000620">
    <property type="entry name" value="EamA_dom"/>
</dbReference>
<keyword evidence="4 5" id="KW-0472">Membrane</keyword>
<sequence length="298" mass="33142">MNKGILYIVLSGLMFLIVNVFVKTLGAGSDALLPGLQVYPVHEIVLFRSIISLIISYAIIKRKNLPVFGVNKKWLIIRGICGVTALTSFFYTLNHLPIAIAVTVQYLSPVFTVFFTYLFLKEKVTKKQWLFSLIALTGVFIIGISKYLSSNTKVSEIDPIWVGLGIFSALSAGVAYLAIIKCKETDSPINVVIYFPMVAFPIMLVLSFFEFVVPVGIEWFILLIIGVFTQFAQIFMTKALHYGPAATVMPFKYLGSIYALMVGMFIFGEFISFYAYLGITIVLIGILGNTMLKKAKKA</sequence>
<dbReference type="EMBL" id="FPAS01000001">
    <property type="protein sequence ID" value="SFT46092.1"/>
    <property type="molecule type" value="Genomic_DNA"/>
</dbReference>
<proteinExistence type="predicted"/>
<comment type="subcellular location">
    <subcellularLocation>
        <location evidence="1">Membrane</location>
        <topology evidence="1">Multi-pass membrane protein</topology>
    </subcellularLocation>
</comment>
<dbReference type="OrthoDB" id="597549at2"/>
<keyword evidence="8" id="KW-1185">Reference proteome</keyword>
<protein>
    <submittedName>
        <fullName evidence="7">EamA domain-containing membrane protein RarD</fullName>
    </submittedName>
</protein>
<evidence type="ECO:0000256" key="3">
    <source>
        <dbReference type="ARBA" id="ARBA00022989"/>
    </source>
</evidence>
<evidence type="ECO:0000313" key="7">
    <source>
        <dbReference type="EMBL" id="SFT46092.1"/>
    </source>
</evidence>
<dbReference type="InterPro" id="IPR037185">
    <property type="entry name" value="EmrE-like"/>
</dbReference>
<dbReference type="GO" id="GO:0016020">
    <property type="term" value="C:membrane"/>
    <property type="evidence" value="ECO:0007669"/>
    <property type="project" value="UniProtKB-SubCell"/>
</dbReference>
<feature type="transmembrane region" description="Helical" evidence="5">
    <location>
        <begin position="219"/>
        <end position="236"/>
    </location>
</feature>
<dbReference type="Pfam" id="PF00892">
    <property type="entry name" value="EamA"/>
    <property type="match status" value="2"/>
</dbReference>
<feature type="transmembrane region" description="Helical" evidence="5">
    <location>
        <begin position="191"/>
        <end position="213"/>
    </location>
</feature>
<keyword evidence="2 5" id="KW-0812">Transmembrane</keyword>
<feature type="transmembrane region" description="Helical" evidence="5">
    <location>
        <begin position="273"/>
        <end position="292"/>
    </location>
</feature>
<evidence type="ECO:0000256" key="4">
    <source>
        <dbReference type="ARBA" id="ARBA00023136"/>
    </source>
</evidence>